<keyword evidence="5" id="KW-0240">DNA-directed RNA polymerase</keyword>
<comment type="similarity">
    <text evidence="10">Belongs to the archaeal Rpo3/eukaryotic RPB3 RNA polymerase subunit family.</text>
</comment>
<evidence type="ECO:0000256" key="6">
    <source>
        <dbReference type="ARBA" id="ARBA00022898"/>
    </source>
</evidence>
<evidence type="ECO:0000256" key="2">
    <source>
        <dbReference type="ARBA" id="ARBA00004123"/>
    </source>
</evidence>
<dbReference type="PROSITE" id="PS00165">
    <property type="entry name" value="DEHYDRATASE_SER_THR"/>
    <property type="match status" value="1"/>
</dbReference>
<comment type="subcellular location">
    <subcellularLocation>
        <location evidence="2">Nucleus</location>
    </subcellularLocation>
</comment>
<dbReference type="FunFam" id="2.170.120.12:FF:000002">
    <property type="entry name" value="DNA-directed RNA polymerase II subunit RPB3"/>
    <property type="match status" value="1"/>
</dbReference>
<dbReference type="InterPro" id="IPR036052">
    <property type="entry name" value="TrpB-like_PALP_sf"/>
</dbReference>
<gene>
    <name evidence="16" type="ORF">PYW07_007836</name>
</gene>
<dbReference type="InterPro" id="IPR000634">
    <property type="entry name" value="Ser/Thr_deHydtase_PyrdxlP-BS"/>
</dbReference>
<dbReference type="GO" id="GO:0004794">
    <property type="term" value="F:threonine deaminase activity"/>
    <property type="evidence" value="ECO:0007669"/>
    <property type="project" value="TreeGrafter"/>
</dbReference>
<dbReference type="Gene3D" id="3.30.1360.10">
    <property type="entry name" value="RNA polymerase, RBP11-like subunit"/>
    <property type="match status" value="1"/>
</dbReference>
<evidence type="ECO:0000256" key="8">
    <source>
        <dbReference type="ARBA" id="ARBA00023239"/>
    </source>
</evidence>
<dbReference type="GO" id="GO:0006565">
    <property type="term" value="P:L-serine catabolic process"/>
    <property type="evidence" value="ECO:0007669"/>
    <property type="project" value="TreeGrafter"/>
</dbReference>
<comment type="catalytic activity">
    <reaction evidence="13">
        <text>L-serine = pyruvate + NH4(+)</text>
        <dbReference type="Rhea" id="RHEA:19169"/>
        <dbReference type="ChEBI" id="CHEBI:15361"/>
        <dbReference type="ChEBI" id="CHEBI:28938"/>
        <dbReference type="ChEBI" id="CHEBI:33384"/>
        <dbReference type="EC" id="4.3.1.17"/>
    </reaction>
</comment>
<dbReference type="PROSITE" id="PS00446">
    <property type="entry name" value="RNA_POL_D_30KD"/>
    <property type="match status" value="1"/>
</dbReference>
<dbReference type="NCBIfam" id="NF001988">
    <property type="entry name" value="PRK00783.1"/>
    <property type="match status" value="1"/>
</dbReference>
<dbReference type="InterPro" id="IPR011263">
    <property type="entry name" value="DNA-dir_RNA_pol_RpoA/D/Rpb3"/>
</dbReference>
<keyword evidence="8" id="KW-0456">Lyase</keyword>
<dbReference type="InterPro" id="IPR022842">
    <property type="entry name" value="RNAP_Rpo3/Rpb3/RPAC1"/>
</dbReference>
<evidence type="ECO:0000256" key="3">
    <source>
        <dbReference type="ARBA" id="ARBA00010869"/>
    </source>
</evidence>
<protein>
    <recommendedName>
        <fullName evidence="14">DNA-directed RNA polymerase II subunit RPB3</fullName>
        <ecNumber evidence="4">4.3.1.17</ecNumber>
    </recommendedName>
    <alternativeName>
        <fullName evidence="11">L-serine deaminase</fullName>
    </alternativeName>
    <alternativeName>
        <fullName evidence="12">L-threonine dehydratase</fullName>
    </alternativeName>
</protein>
<dbReference type="Pfam" id="PF01193">
    <property type="entry name" value="RNA_pol_L"/>
    <property type="match status" value="1"/>
</dbReference>
<dbReference type="EC" id="4.3.1.17" evidence="4"/>
<dbReference type="PANTHER" id="PTHR48078">
    <property type="entry name" value="THREONINE DEHYDRATASE, MITOCHONDRIAL-RELATED"/>
    <property type="match status" value="1"/>
</dbReference>
<dbReference type="CDD" id="cd07031">
    <property type="entry name" value="RNAP_II_RPB3"/>
    <property type="match status" value="1"/>
</dbReference>
<evidence type="ECO:0000313" key="17">
    <source>
        <dbReference type="Proteomes" id="UP001231518"/>
    </source>
</evidence>
<dbReference type="GO" id="GO:0000428">
    <property type="term" value="C:DNA-directed RNA polymerase complex"/>
    <property type="evidence" value="ECO:0007669"/>
    <property type="project" value="UniProtKB-KW"/>
</dbReference>
<dbReference type="InterPro" id="IPR011262">
    <property type="entry name" value="DNA-dir_RNA_pol_insert"/>
</dbReference>
<dbReference type="SMART" id="SM00662">
    <property type="entry name" value="RPOLD"/>
    <property type="match status" value="1"/>
</dbReference>
<name>A0AAD8DU50_MYTSE</name>
<dbReference type="SUPFAM" id="SSF53686">
    <property type="entry name" value="Tryptophan synthase beta subunit-like PLP-dependent enzymes"/>
    <property type="match status" value="1"/>
</dbReference>
<comment type="similarity">
    <text evidence="3">Belongs to the serine/threonine dehydratase family.</text>
</comment>
<organism evidence="16 17">
    <name type="scientific">Mythimna separata</name>
    <name type="common">Oriental armyworm</name>
    <name type="synonym">Pseudaletia separata</name>
    <dbReference type="NCBI Taxonomy" id="271217"/>
    <lineage>
        <taxon>Eukaryota</taxon>
        <taxon>Metazoa</taxon>
        <taxon>Ecdysozoa</taxon>
        <taxon>Arthropoda</taxon>
        <taxon>Hexapoda</taxon>
        <taxon>Insecta</taxon>
        <taxon>Pterygota</taxon>
        <taxon>Neoptera</taxon>
        <taxon>Endopterygota</taxon>
        <taxon>Lepidoptera</taxon>
        <taxon>Glossata</taxon>
        <taxon>Ditrysia</taxon>
        <taxon>Noctuoidea</taxon>
        <taxon>Noctuidae</taxon>
        <taxon>Noctuinae</taxon>
        <taxon>Hadenini</taxon>
        <taxon>Mythimna</taxon>
    </lineage>
</organism>
<dbReference type="SUPFAM" id="SSF55257">
    <property type="entry name" value="RBP11-like subunits of RNA polymerase"/>
    <property type="match status" value="1"/>
</dbReference>
<evidence type="ECO:0000256" key="7">
    <source>
        <dbReference type="ARBA" id="ARBA00023163"/>
    </source>
</evidence>
<dbReference type="SUPFAM" id="SSF56553">
    <property type="entry name" value="Insert subdomain of RNA polymerase alpha subunit"/>
    <property type="match status" value="1"/>
</dbReference>
<dbReference type="AlphaFoldDB" id="A0AAD8DU50"/>
<dbReference type="GO" id="GO:0006351">
    <property type="term" value="P:DNA-templated transcription"/>
    <property type="evidence" value="ECO:0007669"/>
    <property type="project" value="InterPro"/>
</dbReference>
<keyword evidence="9" id="KW-0539">Nucleus</keyword>
<dbReference type="InterPro" id="IPR036603">
    <property type="entry name" value="RBP11-like"/>
</dbReference>
<sequence length="677" mass="75318">MPYANQPSVHITELTDDNVKFVVEDTELSVANSMRRVFIAETPTMAIDWVQLEANSTVLSDEFLAHRIGLIPLISDDVVDKIRYSRDCMCADFCSECSVEFTLDVKCTGDQTRHVTTADLKSSDPRVVPVTSRHRDEDQADYGETDEILIIKLRKGQELKLRAYAKKGFGKEHAKWNPTAGVCFEYDPDNIMRHTLFPKPDEWPKSEHTELDEDQYEAEFNWEAKPNKFFYNVESSGALKPENIVLMGIVVLKNKLLNLQEVNKKPITDTPSKHKLKLQDIQDAQNRIKKYVVCTPVIEAKHIGRSFCNVMLKCENLQNTGSFKARGACNVFTSMSPSDRSKGCTVSGGRNFVSAMTYYGFGQSVPINVVVPKDCPLVDKQRYKENFAIVKVHGNDRNDASLHALTYCDEIGSSYVHGTDRLDLIAGYGTLGLELLTQLENMDAILCPVGSGGLVAGLLMAVKSLKPNCLIYGVECSAVPTMTRALQEKKPVMIQQKPTIADSLCCGIASQNAFNIIRGYLDRMITVDESWISRAMINILEREKMVVEGAAACPVAAVMAGKVPELRGKNVVCVLSGGNINSSRMSRVIDRGMAAEGRLVKFSAALPDVPGAMARLLAKVTDIGADVKSFVPERAWMRRDIFTVSVNMLIETSDLHHAKDLEKKLMKDYPHSHFIML</sequence>
<evidence type="ECO:0000256" key="4">
    <source>
        <dbReference type="ARBA" id="ARBA00012093"/>
    </source>
</evidence>
<accession>A0AAD8DU50</accession>
<dbReference type="Pfam" id="PF01000">
    <property type="entry name" value="RNA_pol_A_bac"/>
    <property type="match status" value="1"/>
</dbReference>
<dbReference type="GO" id="GO:0046983">
    <property type="term" value="F:protein dimerization activity"/>
    <property type="evidence" value="ECO:0007669"/>
    <property type="project" value="InterPro"/>
</dbReference>
<dbReference type="GO" id="GO:0030170">
    <property type="term" value="F:pyridoxal phosphate binding"/>
    <property type="evidence" value="ECO:0007669"/>
    <property type="project" value="InterPro"/>
</dbReference>
<dbReference type="GO" id="GO:0006567">
    <property type="term" value="P:L-threonine catabolic process"/>
    <property type="evidence" value="ECO:0007669"/>
    <property type="project" value="TreeGrafter"/>
</dbReference>
<feature type="domain" description="DNA-directed RNA polymerase RpoA/D/Rpb3-type" evidence="15">
    <location>
        <begin position="18"/>
        <end position="262"/>
    </location>
</feature>
<dbReference type="InterPro" id="IPR050147">
    <property type="entry name" value="Ser/Thr_Dehydratase"/>
</dbReference>
<dbReference type="GO" id="GO:0003941">
    <property type="term" value="F:L-serine ammonia-lyase activity"/>
    <property type="evidence" value="ECO:0007669"/>
    <property type="project" value="UniProtKB-EC"/>
</dbReference>
<proteinExistence type="inferred from homology"/>
<dbReference type="HAMAP" id="MF_00320">
    <property type="entry name" value="RNApol_arch_Rpo3"/>
    <property type="match status" value="1"/>
</dbReference>
<evidence type="ECO:0000256" key="14">
    <source>
        <dbReference type="ARBA" id="ARBA00072506"/>
    </source>
</evidence>
<evidence type="ECO:0000256" key="5">
    <source>
        <dbReference type="ARBA" id="ARBA00022478"/>
    </source>
</evidence>
<dbReference type="PANTHER" id="PTHR48078:SF19">
    <property type="entry name" value="ACT DOMAIN-CONTAINING PROTEIN"/>
    <property type="match status" value="1"/>
</dbReference>
<dbReference type="Proteomes" id="UP001231518">
    <property type="component" value="Chromosome 20"/>
</dbReference>
<dbReference type="Gene3D" id="2.170.120.12">
    <property type="entry name" value="DNA-directed RNA polymerase, insert domain"/>
    <property type="match status" value="1"/>
</dbReference>
<evidence type="ECO:0000256" key="12">
    <source>
        <dbReference type="ARBA" id="ARBA00042605"/>
    </source>
</evidence>
<dbReference type="CDD" id="cd01562">
    <property type="entry name" value="Thr-dehyd"/>
    <property type="match status" value="1"/>
</dbReference>
<evidence type="ECO:0000256" key="9">
    <source>
        <dbReference type="ARBA" id="ARBA00023242"/>
    </source>
</evidence>
<dbReference type="GO" id="GO:0003677">
    <property type="term" value="F:DNA binding"/>
    <property type="evidence" value="ECO:0007669"/>
    <property type="project" value="InterPro"/>
</dbReference>
<keyword evidence="7" id="KW-0804">Transcription</keyword>
<evidence type="ECO:0000256" key="1">
    <source>
        <dbReference type="ARBA" id="ARBA00001933"/>
    </source>
</evidence>
<dbReference type="InterPro" id="IPR001514">
    <property type="entry name" value="DNA-dir_RNA_pol_30-40kDasu_CS"/>
</dbReference>
<dbReference type="FunFam" id="3.40.50.1100:FF:000007">
    <property type="entry name" value="L-threonine dehydratase catabolic TdcB"/>
    <property type="match status" value="1"/>
</dbReference>
<comment type="caution">
    <text evidence="16">The sequence shown here is derived from an EMBL/GenBank/DDBJ whole genome shotgun (WGS) entry which is preliminary data.</text>
</comment>
<dbReference type="GO" id="GO:0009097">
    <property type="term" value="P:isoleucine biosynthetic process"/>
    <property type="evidence" value="ECO:0007669"/>
    <property type="project" value="TreeGrafter"/>
</dbReference>
<dbReference type="Pfam" id="PF00291">
    <property type="entry name" value="PALP"/>
    <property type="match status" value="1"/>
</dbReference>
<evidence type="ECO:0000256" key="11">
    <source>
        <dbReference type="ARBA" id="ARBA00041766"/>
    </source>
</evidence>
<dbReference type="GO" id="GO:0005654">
    <property type="term" value="C:nucleoplasm"/>
    <property type="evidence" value="ECO:0007669"/>
    <property type="project" value="UniProtKB-ARBA"/>
</dbReference>
<evidence type="ECO:0000256" key="10">
    <source>
        <dbReference type="ARBA" id="ARBA00025804"/>
    </source>
</evidence>
<keyword evidence="6" id="KW-0663">Pyridoxal phosphate</keyword>
<dbReference type="InterPro" id="IPR036643">
    <property type="entry name" value="RNApol_insert_sf"/>
</dbReference>
<dbReference type="GO" id="GO:0003899">
    <property type="term" value="F:DNA-directed RNA polymerase activity"/>
    <property type="evidence" value="ECO:0007669"/>
    <property type="project" value="InterPro"/>
</dbReference>
<keyword evidence="17" id="KW-1185">Reference proteome</keyword>
<dbReference type="EMBL" id="JARGEI010000011">
    <property type="protein sequence ID" value="KAJ8723856.1"/>
    <property type="molecule type" value="Genomic_DNA"/>
</dbReference>
<evidence type="ECO:0000313" key="16">
    <source>
        <dbReference type="EMBL" id="KAJ8723856.1"/>
    </source>
</evidence>
<reference evidence="16" key="1">
    <citation type="submission" date="2023-03" db="EMBL/GenBank/DDBJ databases">
        <title>Chromosome-level genomes of two armyworms, Mythimna separata and Mythimna loreyi, provide insights into the biosynthesis and reception of sex pheromones.</title>
        <authorList>
            <person name="Zhao H."/>
        </authorList>
    </citation>
    <scope>NUCLEOTIDE SEQUENCE</scope>
    <source>
        <strain evidence="16">BeijingLab</strain>
        <tissue evidence="16">Pupa</tissue>
    </source>
</reference>
<dbReference type="InterPro" id="IPR001926">
    <property type="entry name" value="TrpB-like_PALP"/>
</dbReference>
<comment type="cofactor">
    <cofactor evidence="1">
        <name>pyridoxal 5'-phosphate</name>
        <dbReference type="ChEBI" id="CHEBI:597326"/>
    </cofactor>
</comment>
<evidence type="ECO:0000259" key="15">
    <source>
        <dbReference type="SMART" id="SM00662"/>
    </source>
</evidence>
<dbReference type="Gene3D" id="3.40.50.1100">
    <property type="match status" value="2"/>
</dbReference>
<evidence type="ECO:0000256" key="13">
    <source>
        <dbReference type="ARBA" id="ARBA00049406"/>
    </source>
</evidence>